<dbReference type="InterPro" id="IPR003131">
    <property type="entry name" value="T1-type_BTB"/>
</dbReference>
<dbReference type="Gene3D" id="3.30.710.10">
    <property type="entry name" value="Potassium Channel Kv1.1, Chain A"/>
    <property type="match status" value="1"/>
</dbReference>
<gene>
    <name evidence="2" type="ORF">SMN809_LOCUS39498</name>
</gene>
<name>A0A8S2ZBP1_9BILA</name>
<sequence>MDVINPTRVSSASSKIKSKAMSRFCTSIDDDPLILLNIGGTHMTTRRSTLMRIPNTVLALACTTPWSESMTRDG</sequence>
<proteinExistence type="predicted"/>
<dbReference type="Proteomes" id="UP000676336">
    <property type="component" value="Unassembled WGS sequence"/>
</dbReference>
<dbReference type="GO" id="GO:0051260">
    <property type="term" value="P:protein homooligomerization"/>
    <property type="evidence" value="ECO:0007669"/>
    <property type="project" value="InterPro"/>
</dbReference>
<feature type="domain" description="Potassium channel tetramerisation-type BTB" evidence="1">
    <location>
        <begin position="34"/>
        <end position="64"/>
    </location>
</feature>
<accession>A0A8S2ZBP1</accession>
<protein>
    <recommendedName>
        <fullName evidence="1">Potassium channel tetramerisation-type BTB domain-containing protein</fullName>
    </recommendedName>
</protein>
<evidence type="ECO:0000313" key="2">
    <source>
        <dbReference type="EMBL" id="CAF4611445.1"/>
    </source>
</evidence>
<dbReference type="InterPro" id="IPR011333">
    <property type="entry name" value="SKP1/BTB/POZ_sf"/>
</dbReference>
<dbReference type="Pfam" id="PF02214">
    <property type="entry name" value="BTB_2"/>
    <property type="match status" value="1"/>
</dbReference>
<evidence type="ECO:0000313" key="3">
    <source>
        <dbReference type="Proteomes" id="UP000676336"/>
    </source>
</evidence>
<dbReference type="SUPFAM" id="SSF54695">
    <property type="entry name" value="POZ domain"/>
    <property type="match status" value="1"/>
</dbReference>
<organism evidence="2 3">
    <name type="scientific">Rotaria magnacalcarata</name>
    <dbReference type="NCBI Taxonomy" id="392030"/>
    <lineage>
        <taxon>Eukaryota</taxon>
        <taxon>Metazoa</taxon>
        <taxon>Spiralia</taxon>
        <taxon>Gnathifera</taxon>
        <taxon>Rotifera</taxon>
        <taxon>Eurotatoria</taxon>
        <taxon>Bdelloidea</taxon>
        <taxon>Philodinida</taxon>
        <taxon>Philodinidae</taxon>
        <taxon>Rotaria</taxon>
    </lineage>
</organism>
<dbReference type="AlphaFoldDB" id="A0A8S2ZBP1"/>
<feature type="non-terminal residue" evidence="2">
    <location>
        <position position="74"/>
    </location>
</feature>
<evidence type="ECO:0000259" key="1">
    <source>
        <dbReference type="Pfam" id="PF02214"/>
    </source>
</evidence>
<comment type="caution">
    <text evidence="2">The sequence shown here is derived from an EMBL/GenBank/DDBJ whole genome shotgun (WGS) entry which is preliminary data.</text>
</comment>
<dbReference type="EMBL" id="CAJOBI010106211">
    <property type="protein sequence ID" value="CAF4611445.1"/>
    <property type="molecule type" value="Genomic_DNA"/>
</dbReference>
<reference evidence="2" key="1">
    <citation type="submission" date="2021-02" db="EMBL/GenBank/DDBJ databases">
        <authorList>
            <person name="Nowell W R."/>
        </authorList>
    </citation>
    <scope>NUCLEOTIDE SEQUENCE</scope>
</reference>